<evidence type="ECO:0000313" key="2">
    <source>
        <dbReference type="EMBL" id="CAB0013596.1"/>
    </source>
</evidence>
<reference evidence="1 3" key="1">
    <citation type="submission" date="2020-02" db="EMBL/GenBank/DDBJ databases">
        <authorList>
            <person name="Ferguson B K."/>
        </authorList>
    </citation>
    <scope>NUCLEOTIDE SEQUENCE [LARGE SCALE GENOMIC DNA]</scope>
</reference>
<evidence type="ECO:0000313" key="1">
    <source>
        <dbReference type="EMBL" id="CAB0013590.1"/>
    </source>
</evidence>
<name>A0A6H5H7C0_9HEMI</name>
<gene>
    <name evidence="1" type="ORF">NTEN_LOCUS18191</name>
    <name evidence="2" type="ORF">NTEN_LOCUS18196</name>
</gene>
<evidence type="ECO:0000313" key="3">
    <source>
        <dbReference type="Proteomes" id="UP000479000"/>
    </source>
</evidence>
<dbReference type="AlphaFoldDB" id="A0A6H5H7C0"/>
<sequence>ISLIKPSILQDSKRNDSLFMTNFSGLPFRKEGTQIEFYDEMIMRFQVTEAIKNLSTAPGVSRTATTSFPWPY</sequence>
<protein>
    <submittedName>
        <fullName evidence="1">Uncharacterized protein</fullName>
    </submittedName>
</protein>
<feature type="non-terminal residue" evidence="1">
    <location>
        <position position="1"/>
    </location>
</feature>
<dbReference type="Proteomes" id="UP000479000">
    <property type="component" value="Unassembled WGS sequence"/>
</dbReference>
<accession>A0A6H5H7C0</accession>
<dbReference type="EMBL" id="CADCXU010026887">
    <property type="protein sequence ID" value="CAB0013596.1"/>
    <property type="molecule type" value="Genomic_DNA"/>
</dbReference>
<proteinExistence type="predicted"/>
<keyword evidence="3" id="KW-1185">Reference proteome</keyword>
<dbReference type="EMBL" id="CADCXU010026885">
    <property type="protein sequence ID" value="CAB0013590.1"/>
    <property type="molecule type" value="Genomic_DNA"/>
</dbReference>
<organism evidence="1 3">
    <name type="scientific">Nesidiocoris tenuis</name>
    <dbReference type="NCBI Taxonomy" id="355587"/>
    <lineage>
        <taxon>Eukaryota</taxon>
        <taxon>Metazoa</taxon>
        <taxon>Ecdysozoa</taxon>
        <taxon>Arthropoda</taxon>
        <taxon>Hexapoda</taxon>
        <taxon>Insecta</taxon>
        <taxon>Pterygota</taxon>
        <taxon>Neoptera</taxon>
        <taxon>Paraneoptera</taxon>
        <taxon>Hemiptera</taxon>
        <taxon>Heteroptera</taxon>
        <taxon>Panheteroptera</taxon>
        <taxon>Cimicomorpha</taxon>
        <taxon>Miridae</taxon>
        <taxon>Dicyphina</taxon>
        <taxon>Nesidiocoris</taxon>
    </lineage>
</organism>